<dbReference type="InterPro" id="IPR051687">
    <property type="entry name" value="Peroxisomal_Beta-Oxidation"/>
</dbReference>
<dbReference type="SUPFAM" id="SSF51735">
    <property type="entry name" value="NAD(P)-binding Rossmann-fold domains"/>
    <property type="match status" value="1"/>
</dbReference>
<dbReference type="Gene3D" id="3.40.50.720">
    <property type="entry name" value="NAD(P)-binding Rossmann-like Domain"/>
    <property type="match status" value="1"/>
</dbReference>
<evidence type="ECO:0000256" key="2">
    <source>
        <dbReference type="ARBA" id="ARBA00023002"/>
    </source>
</evidence>
<feature type="non-terminal residue" evidence="3">
    <location>
        <position position="53"/>
    </location>
</feature>
<protein>
    <submittedName>
        <fullName evidence="3">Uncharacterized protein</fullName>
    </submittedName>
</protein>
<reference evidence="3 4" key="1">
    <citation type="submission" date="2024-02" db="EMBL/GenBank/DDBJ databases">
        <title>A draft genome for the cacao thread blight pathogen Marasmius crinis-equi.</title>
        <authorList>
            <person name="Cohen S.P."/>
            <person name="Baruah I.K."/>
            <person name="Amoako-Attah I."/>
            <person name="Bukari Y."/>
            <person name="Meinhardt L.W."/>
            <person name="Bailey B.A."/>
        </authorList>
    </citation>
    <scope>NUCLEOTIDE SEQUENCE [LARGE SCALE GENOMIC DNA]</scope>
    <source>
        <strain evidence="3 4">GH-76</strain>
    </source>
</reference>
<dbReference type="PANTHER" id="PTHR45024:SF2">
    <property type="entry name" value="SCP2 DOMAIN-CONTAINING PROTEIN"/>
    <property type="match status" value="1"/>
</dbReference>
<keyword evidence="2" id="KW-0560">Oxidoreductase</keyword>
<name>A0ABR3EI86_9AGAR</name>
<evidence type="ECO:0000256" key="1">
    <source>
        <dbReference type="ARBA" id="ARBA00006484"/>
    </source>
</evidence>
<keyword evidence="4" id="KW-1185">Reference proteome</keyword>
<proteinExistence type="inferred from homology"/>
<dbReference type="InterPro" id="IPR036291">
    <property type="entry name" value="NAD(P)-bd_dom_sf"/>
</dbReference>
<dbReference type="Pfam" id="PF00106">
    <property type="entry name" value="adh_short"/>
    <property type="match status" value="1"/>
</dbReference>
<dbReference type="EMBL" id="JBAHYK010005161">
    <property type="protein sequence ID" value="KAL0562574.1"/>
    <property type="molecule type" value="Genomic_DNA"/>
</dbReference>
<evidence type="ECO:0000313" key="4">
    <source>
        <dbReference type="Proteomes" id="UP001465976"/>
    </source>
</evidence>
<comment type="caution">
    <text evidence="3">The sequence shown here is derived from an EMBL/GenBank/DDBJ whole genome shotgun (WGS) entry which is preliminary data.</text>
</comment>
<dbReference type="InterPro" id="IPR002347">
    <property type="entry name" value="SDR_fam"/>
</dbReference>
<dbReference type="Proteomes" id="UP001465976">
    <property type="component" value="Unassembled WGS sequence"/>
</dbReference>
<evidence type="ECO:0000313" key="3">
    <source>
        <dbReference type="EMBL" id="KAL0562574.1"/>
    </source>
</evidence>
<organism evidence="3 4">
    <name type="scientific">Marasmius crinis-equi</name>
    <dbReference type="NCBI Taxonomy" id="585013"/>
    <lineage>
        <taxon>Eukaryota</taxon>
        <taxon>Fungi</taxon>
        <taxon>Dikarya</taxon>
        <taxon>Basidiomycota</taxon>
        <taxon>Agaricomycotina</taxon>
        <taxon>Agaricomycetes</taxon>
        <taxon>Agaricomycetidae</taxon>
        <taxon>Agaricales</taxon>
        <taxon>Marasmiineae</taxon>
        <taxon>Marasmiaceae</taxon>
        <taxon>Marasmius</taxon>
    </lineage>
</organism>
<accession>A0ABR3EI86</accession>
<comment type="similarity">
    <text evidence="1">Belongs to the short-chain dehydrogenases/reductases (SDR) family.</text>
</comment>
<sequence>MTLSFKGHTVVITGAGGGLGKAYSLLFASRGANVVVNDFNGESAQKLVDEITK</sequence>
<dbReference type="PANTHER" id="PTHR45024">
    <property type="entry name" value="DEHYDROGENASES, SHORT CHAIN"/>
    <property type="match status" value="1"/>
</dbReference>
<gene>
    <name evidence="3" type="ORF">V5O48_019512</name>
</gene>